<evidence type="ECO:0000313" key="2">
    <source>
        <dbReference type="Proteomes" id="UP000298596"/>
    </source>
</evidence>
<dbReference type="Proteomes" id="UP000298596">
    <property type="component" value="Plasmid p7"/>
</dbReference>
<proteinExistence type="predicted"/>
<dbReference type="EMBL" id="CP032337">
    <property type="protein sequence ID" value="QCO07444.1"/>
    <property type="molecule type" value="Genomic_DNA"/>
</dbReference>
<sequence length="86" mass="9002">MPTLDADFLLRLAADGDLSGNGLRIALAVALLGPIRQADLAPRLDMHPQRVSEAVIAARRTGWVSVIAEAREGGGRAAHLLAPARA</sequence>
<accession>A0A4D8QCI2</accession>
<evidence type="ECO:0008006" key="3">
    <source>
        <dbReference type="Google" id="ProtNLM"/>
    </source>
</evidence>
<dbReference type="Gene3D" id="1.10.10.10">
    <property type="entry name" value="Winged helix-like DNA-binding domain superfamily/Winged helix DNA-binding domain"/>
    <property type="match status" value="1"/>
</dbReference>
<gene>
    <name evidence="1" type="ORF">D3867_36790</name>
</gene>
<geneLocation type="plasmid" evidence="1 2">
    <name>p7</name>
</geneLocation>
<protein>
    <recommendedName>
        <fullName evidence="3">MarR family transcriptional regulator</fullName>
    </recommendedName>
</protein>
<dbReference type="AlphaFoldDB" id="A0A4D8QCI2"/>
<evidence type="ECO:0000313" key="1">
    <source>
        <dbReference type="EMBL" id="QCO07444.1"/>
    </source>
</evidence>
<organism evidence="1 2">
    <name type="scientific">Azospirillum brasilense</name>
    <dbReference type="NCBI Taxonomy" id="192"/>
    <lineage>
        <taxon>Bacteria</taxon>
        <taxon>Pseudomonadati</taxon>
        <taxon>Pseudomonadota</taxon>
        <taxon>Alphaproteobacteria</taxon>
        <taxon>Rhodospirillales</taxon>
        <taxon>Azospirillaceae</taxon>
        <taxon>Azospirillum</taxon>
    </lineage>
</organism>
<dbReference type="InterPro" id="IPR036388">
    <property type="entry name" value="WH-like_DNA-bd_sf"/>
</dbReference>
<keyword evidence="1" id="KW-0614">Plasmid</keyword>
<reference evidence="1 2" key="1">
    <citation type="submission" date="2018-09" db="EMBL/GenBank/DDBJ databases">
        <title>Whole genome based analysis of evolution and adaptive divergence in Indian and Brazilian strains of Azospirillum brasilense.</title>
        <authorList>
            <person name="Singh C."/>
            <person name="Tripathi A.K."/>
        </authorList>
    </citation>
    <scope>NUCLEOTIDE SEQUENCE [LARGE SCALE GENOMIC DNA]</scope>
    <source>
        <strain evidence="1 2">MTCC4036</strain>
        <plasmid evidence="1 2">p7</plasmid>
    </source>
</reference>
<name>A0A4D8QCI2_AZOBR</name>